<protein>
    <submittedName>
        <fullName evidence="2">Uncharacterized protein</fullName>
    </submittedName>
</protein>
<feature type="compositionally biased region" description="Polar residues" evidence="1">
    <location>
        <begin position="1"/>
        <end position="10"/>
    </location>
</feature>
<proteinExistence type="predicted"/>
<dbReference type="AlphaFoldDB" id="A0A314YMP8"/>
<evidence type="ECO:0000256" key="1">
    <source>
        <dbReference type="SAM" id="MobiDB-lite"/>
    </source>
</evidence>
<evidence type="ECO:0000313" key="3">
    <source>
        <dbReference type="Proteomes" id="UP000250321"/>
    </source>
</evidence>
<dbReference type="EMBL" id="PJQY01000846">
    <property type="protein sequence ID" value="PQQ07580.1"/>
    <property type="molecule type" value="Genomic_DNA"/>
</dbReference>
<dbReference type="Proteomes" id="UP000250321">
    <property type="component" value="Unassembled WGS sequence"/>
</dbReference>
<evidence type="ECO:0000313" key="2">
    <source>
        <dbReference type="EMBL" id="PQQ07580.1"/>
    </source>
</evidence>
<organism evidence="2 3">
    <name type="scientific">Prunus yedoensis var. nudiflora</name>
    <dbReference type="NCBI Taxonomy" id="2094558"/>
    <lineage>
        <taxon>Eukaryota</taxon>
        <taxon>Viridiplantae</taxon>
        <taxon>Streptophyta</taxon>
        <taxon>Embryophyta</taxon>
        <taxon>Tracheophyta</taxon>
        <taxon>Spermatophyta</taxon>
        <taxon>Magnoliopsida</taxon>
        <taxon>eudicotyledons</taxon>
        <taxon>Gunneridae</taxon>
        <taxon>Pentapetalae</taxon>
        <taxon>rosids</taxon>
        <taxon>fabids</taxon>
        <taxon>Rosales</taxon>
        <taxon>Rosaceae</taxon>
        <taxon>Amygdaloideae</taxon>
        <taxon>Amygdaleae</taxon>
        <taxon>Prunus</taxon>
    </lineage>
</organism>
<accession>A0A314YMP8</accession>
<feature type="region of interest" description="Disordered" evidence="1">
    <location>
        <begin position="1"/>
        <end position="43"/>
    </location>
</feature>
<comment type="caution">
    <text evidence="2">The sequence shown here is derived from an EMBL/GenBank/DDBJ whole genome shotgun (WGS) entry which is preliminary data.</text>
</comment>
<gene>
    <name evidence="2" type="ORF">Pyn_02459</name>
</gene>
<name>A0A314YMP8_PRUYE</name>
<reference evidence="2 3" key="1">
    <citation type="submission" date="2018-02" db="EMBL/GenBank/DDBJ databases">
        <title>Draft genome of wild Prunus yedoensis var. nudiflora.</title>
        <authorList>
            <person name="Baek S."/>
            <person name="Kim J.-H."/>
            <person name="Choi K."/>
            <person name="Kim G.-B."/>
            <person name="Cho A."/>
            <person name="Jang H."/>
            <person name="Shin C.-H."/>
            <person name="Yu H.-J."/>
            <person name="Mun J.-H."/>
        </authorList>
    </citation>
    <scope>NUCLEOTIDE SEQUENCE [LARGE SCALE GENOMIC DNA]</scope>
    <source>
        <strain evidence="3">cv. Jeju island</strain>
        <tissue evidence="2">Leaf</tissue>
    </source>
</reference>
<sequence>MFASPSSSGATLLPDAEAGGGTQGDSGEAVPRAELATEEVPEERVDAWLTCPPLFAYDTFY</sequence>
<keyword evidence="3" id="KW-1185">Reference proteome</keyword>